<keyword evidence="1" id="KW-0812">Transmembrane</keyword>
<evidence type="ECO:0000313" key="2">
    <source>
        <dbReference type="EMBL" id="MEG3439795.1"/>
    </source>
</evidence>
<dbReference type="Proteomes" id="UP001328733">
    <property type="component" value="Unassembled WGS sequence"/>
</dbReference>
<dbReference type="AlphaFoldDB" id="A0AAW9QWM6"/>
<name>A0AAW9QWM6_9CHRO</name>
<sequence>MQLTERNHWGYISIGVIKSFLLWNVILAVCLLVVGFPLVVLMMTVGALSAIVLHSVLPVSSVLLVAGTIVGLNLLAVAMGAMMLTAKGIYPHEVHWLRWLHGDAKPSHEPVYASCPLTCGILH</sequence>
<organism evidence="2 3">
    <name type="scientific">Pannus brasiliensis CCIBt3594</name>
    <dbReference type="NCBI Taxonomy" id="1427578"/>
    <lineage>
        <taxon>Bacteria</taxon>
        <taxon>Bacillati</taxon>
        <taxon>Cyanobacteriota</taxon>
        <taxon>Cyanophyceae</taxon>
        <taxon>Oscillatoriophycideae</taxon>
        <taxon>Chroococcales</taxon>
        <taxon>Microcystaceae</taxon>
        <taxon>Pannus</taxon>
    </lineage>
</organism>
<feature type="transmembrane region" description="Helical" evidence="1">
    <location>
        <begin position="59"/>
        <end position="84"/>
    </location>
</feature>
<gene>
    <name evidence="2" type="ORF">V0288_21890</name>
</gene>
<keyword evidence="1" id="KW-1133">Transmembrane helix</keyword>
<feature type="transmembrane region" description="Helical" evidence="1">
    <location>
        <begin position="20"/>
        <end position="53"/>
    </location>
</feature>
<dbReference type="EMBL" id="JBAFSM010000060">
    <property type="protein sequence ID" value="MEG3439795.1"/>
    <property type="molecule type" value="Genomic_DNA"/>
</dbReference>
<keyword evidence="3" id="KW-1185">Reference proteome</keyword>
<evidence type="ECO:0000313" key="3">
    <source>
        <dbReference type="Proteomes" id="UP001328733"/>
    </source>
</evidence>
<proteinExistence type="predicted"/>
<dbReference type="RefSeq" id="WP_332867274.1">
    <property type="nucleotide sequence ID" value="NZ_JBAFSM010000060.1"/>
</dbReference>
<comment type="caution">
    <text evidence="2">The sequence shown here is derived from an EMBL/GenBank/DDBJ whole genome shotgun (WGS) entry which is preliminary data.</text>
</comment>
<keyword evidence="1" id="KW-0472">Membrane</keyword>
<protein>
    <submittedName>
        <fullName evidence="2">Uncharacterized protein</fullName>
    </submittedName>
</protein>
<reference evidence="2 3" key="1">
    <citation type="submission" date="2024-01" db="EMBL/GenBank/DDBJ databases">
        <title>Genomic insights into the taxonomy and metabolism of the cyanobacterium Pannus brasiliensis CCIBt3594.</title>
        <authorList>
            <person name="Machado M."/>
            <person name="Botero N.B."/>
            <person name="Andreote A.P.D."/>
            <person name="Feitosa A.M.T."/>
            <person name="Popin R."/>
            <person name="Sivonen K."/>
            <person name="Fiore M.F."/>
        </authorList>
    </citation>
    <scope>NUCLEOTIDE SEQUENCE [LARGE SCALE GENOMIC DNA]</scope>
    <source>
        <strain evidence="2 3">CCIBt3594</strain>
    </source>
</reference>
<evidence type="ECO:0000256" key="1">
    <source>
        <dbReference type="SAM" id="Phobius"/>
    </source>
</evidence>
<accession>A0AAW9QWM6</accession>